<evidence type="ECO:0000256" key="4">
    <source>
        <dbReference type="ARBA" id="ARBA00022801"/>
    </source>
</evidence>
<dbReference type="InterPro" id="IPR004635">
    <property type="entry name" value="Pept_S49_SppA"/>
</dbReference>
<feature type="active site" description="Nucleophile" evidence="7">
    <location>
        <position position="386"/>
    </location>
</feature>
<comment type="caution">
    <text evidence="10">The sequence shown here is derived from an EMBL/GenBank/DDBJ whole genome shotgun (WGS) entry which is preliminary data.</text>
</comment>
<accession>A0AAP2CGS6</accession>
<dbReference type="PIRSF" id="PIRSF001217">
    <property type="entry name" value="Protease_4_SppA"/>
    <property type="match status" value="1"/>
</dbReference>
<feature type="domain" description="Peptidase S49" evidence="9">
    <location>
        <begin position="125"/>
        <end position="276"/>
    </location>
</feature>
<dbReference type="InterPro" id="IPR029045">
    <property type="entry name" value="ClpP/crotonase-like_dom_sf"/>
</dbReference>
<feature type="domain" description="Peptidase S49" evidence="9">
    <location>
        <begin position="370"/>
        <end position="521"/>
    </location>
</feature>
<evidence type="ECO:0000313" key="11">
    <source>
        <dbReference type="Proteomes" id="UP001319104"/>
    </source>
</evidence>
<dbReference type="GO" id="GO:0016020">
    <property type="term" value="C:membrane"/>
    <property type="evidence" value="ECO:0007669"/>
    <property type="project" value="UniProtKB-SubCell"/>
</dbReference>
<keyword evidence="8" id="KW-0812">Transmembrane</keyword>
<keyword evidence="6 8" id="KW-0472">Membrane</keyword>
<evidence type="ECO:0000256" key="3">
    <source>
        <dbReference type="ARBA" id="ARBA00022670"/>
    </source>
</evidence>
<sequence length="588" mass="65538">MRFLSNVLATIVGLLLFTVIAFFIFIGFIGIVASSEDKVNIKDNTLLHINLENKLLVERALEDPLAIPSIGPFSSVPSVGLNELKTAIRTAKDNENIKGIYLQTGVMLGGGPALLLELRDELEAFKESGKFIVSYGELFTEGGYFLSSVADEVYLNPMGALEFNGLSSTSIFFTNLFKKLEVEPVIFRVGEFKSAVEPFMLEKMSEENRLQTAVFLNDLNDFALQKISANRNIELARLKEINDQMLVRKNQDALDLKLVDGLWYSDQVGDLLREKLGMKEDEDIRTVNVTNINKTAETKNRSSKNRIAVIVAEGEIVSGDSEGAIGSRKFANELRKARKDKDIKAIVLRVNSPGGSVLASEVIWREMAEAKKEKPVIASMSELAASGGYYISAPADTIVAQPNTITGSIGIFGLWFNMQGLLNNKLGITTDEVGTGEYSDFMNPTRSISPAEKQIVQNQVEDGYDTFLQRVADGRNMTKEQVMEVASGRVWSGLQAKENGLVDILGGLDDAVRIAAEKAGVADDYRVLYYPEQKTFIERFLSEFSRDVQSRYMKFKLGSDQYFLYQQLERIKKYDGLMVRLPFDIEIR</sequence>
<dbReference type="EMBL" id="JAHCMY010000001">
    <property type="protein sequence ID" value="MBS9522911.1"/>
    <property type="molecule type" value="Genomic_DNA"/>
</dbReference>
<dbReference type="InterPro" id="IPR047217">
    <property type="entry name" value="S49_SppA_67K_type_N"/>
</dbReference>
<dbReference type="InterPro" id="IPR002142">
    <property type="entry name" value="Peptidase_S49"/>
</dbReference>
<keyword evidence="8" id="KW-1133">Transmembrane helix</keyword>
<dbReference type="RefSeq" id="WP_213943783.1">
    <property type="nucleotide sequence ID" value="NZ_JAHCMY010000001.1"/>
</dbReference>
<dbReference type="NCBIfam" id="TIGR00705">
    <property type="entry name" value="SppA_67K"/>
    <property type="match status" value="1"/>
</dbReference>
<organism evidence="10 11">
    <name type="scientific">Litoribacter ruber</name>
    <dbReference type="NCBI Taxonomy" id="702568"/>
    <lineage>
        <taxon>Bacteria</taxon>
        <taxon>Pseudomonadati</taxon>
        <taxon>Bacteroidota</taxon>
        <taxon>Cytophagia</taxon>
        <taxon>Cytophagales</taxon>
        <taxon>Cyclobacteriaceae</taxon>
        <taxon>Litoribacter</taxon>
    </lineage>
</organism>
<evidence type="ECO:0000256" key="2">
    <source>
        <dbReference type="ARBA" id="ARBA00008683"/>
    </source>
</evidence>
<gene>
    <name evidence="10" type="primary">sppA</name>
    <name evidence="10" type="ORF">KI659_02670</name>
</gene>
<dbReference type="CDD" id="cd07023">
    <property type="entry name" value="S49_Sppa_N_C"/>
    <property type="match status" value="1"/>
</dbReference>
<dbReference type="PANTHER" id="PTHR33209">
    <property type="entry name" value="PROTEASE 4"/>
    <property type="match status" value="1"/>
</dbReference>
<evidence type="ECO:0000256" key="5">
    <source>
        <dbReference type="ARBA" id="ARBA00022825"/>
    </source>
</evidence>
<comment type="similarity">
    <text evidence="2">Belongs to the peptidase S49 family.</text>
</comment>
<keyword evidence="3" id="KW-0645">Protease</keyword>
<dbReference type="AlphaFoldDB" id="A0AAP2CGS6"/>
<evidence type="ECO:0000256" key="6">
    <source>
        <dbReference type="ARBA" id="ARBA00023136"/>
    </source>
</evidence>
<dbReference type="GO" id="GO:0008236">
    <property type="term" value="F:serine-type peptidase activity"/>
    <property type="evidence" value="ECO:0007669"/>
    <property type="project" value="UniProtKB-KW"/>
</dbReference>
<reference evidence="10 11" key="1">
    <citation type="submission" date="2021-05" db="EMBL/GenBank/DDBJ databases">
        <authorList>
            <person name="Zhang Z.D."/>
            <person name="Osman G."/>
        </authorList>
    </citation>
    <scope>NUCLEOTIDE SEQUENCE [LARGE SCALE GENOMIC DNA]</scope>
    <source>
        <strain evidence="10 11">KCTC 32217</strain>
    </source>
</reference>
<dbReference type="CDD" id="cd07018">
    <property type="entry name" value="S49_SppA_67K_type"/>
    <property type="match status" value="1"/>
</dbReference>
<dbReference type="InterPro" id="IPR047272">
    <property type="entry name" value="S49_SppA_C"/>
</dbReference>
<name>A0AAP2CGS6_9BACT</name>
<keyword evidence="5" id="KW-0720">Serine protease</keyword>
<dbReference type="Pfam" id="PF01343">
    <property type="entry name" value="Peptidase_S49"/>
    <property type="match status" value="2"/>
</dbReference>
<dbReference type="SUPFAM" id="SSF52096">
    <property type="entry name" value="ClpP/crotonase"/>
    <property type="match status" value="2"/>
</dbReference>
<evidence type="ECO:0000313" key="10">
    <source>
        <dbReference type="EMBL" id="MBS9522911.1"/>
    </source>
</evidence>
<feature type="active site" description="Proton donor/acceptor" evidence="7">
    <location>
        <position position="193"/>
    </location>
</feature>
<dbReference type="InterPro" id="IPR004634">
    <property type="entry name" value="Pept_S49_pIV"/>
</dbReference>
<protein>
    <submittedName>
        <fullName evidence="10">Signal peptide peptidase SppA</fullName>
    </submittedName>
</protein>
<keyword evidence="4" id="KW-0378">Hydrolase</keyword>
<evidence type="ECO:0000256" key="8">
    <source>
        <dbReference type="SAM" id="Phobius"/>
    </source>
</evidence>
<dbReference type="Proteomes" id="UP001319104">
    <property type="component" value="Unassembled WGS sequence"/>
</dbReference>
<dbReference type="PANTHER" id="PTHR33209:SF1">
    <property type="entry name" value="PEPTIDASE S49 DOMAIN-CONTAINING PROTEIN"/>
    <property type="match status" value="1"/>
</dbReference>
<evidence type="ECO:0000256" key="1">
    <source>
        <dbReference type="ARBA" id="ARBA00004370"/>
    </source>
</evidence>
<dbReference type="Gene3D" id="6.20.330.10">
    <property type="match status" value="1"/>
</dbReference>
<comment type="subcellular location">
    <subcellularLocation>
        <location evidence="1">Membrane</location>
    </subcellularLocation>
</comment>
<keyword evidence="11" id="KW-1185">Reference proteome</keyword>
<proteinExistence type="inferred from homology"/>
<evidence type="ECO:0000256" key="7">
    <source>
        <dbReference type="PIRSR" id="PIRSR001217-1"/>
    </source>
</evidence>
<evidence type="ECO:0000259" key="9">
    <source>
        <dbReference type="Pfam" id="PF01343"/>
    </source>
</evidence>
<feature type="transmembrane region" description="Helical" evidence="8">
    <location>
        <begin position="7"/>
        <end position="33"/>
    </location>
</feature>
<dbReference type="NCBIfam" id="TIGR00706">
    <property type="entry name" value="SppA_dom"/>
    <property type="match status" value="1"/>
</dbReference>
<dbReference type="GO" id="GO:0006465">
    <property type="term" value="P:signal peptide processing"/>
    <property type="evidence" value="ECO:0007669"/>
    <property type="project" value="InterPro"/>
</dbReference>
<dbReference type="Gene3D" id="3.90.226.10">
    <property type="entry name" value="2-enoyl-CoA Hydratase, Chain A, domain 1"/>
    <property type="match status" value="3"/>
</dbReference>